<evidence type="ECO:0000313" key="12">
    <source>
        <dbReference type="EMBL" id="MBE2986859.1"/>
    </source>
</evidence>
<dbReference type="InterPro" id="IPR006073">
    <property type="entry name" value="GTP-bd"/>
</dbReference>
<proteinExistence type="inferred from homology"/>
<evidence type="ECO:0000256" key="5">
    <source>
        <dbReference type="ARBA" id="ARBA00022741"/>
    </source>
</evidence>
<dbReference type="AlphaFoldDB" id="A0ABD4JJQ3"/>
<protein>
    <recommendedName>
        <fullName evidence="2 8">GTPase Der</fullName>
    </recommendedName>
    <alternativeName>
        <fullName evidence="7 8">GTP-binding protein EngA</fullName>
    </alternativeName>
</protein>
<evidence type="ECO:0000256" key="10">
    <source>
        <dbReference type="RuleBase" id="RU004481"/>
    </source>
</evidence>
<feature type="binding site" evidence="8">
    <location>
        <begin position="314"/>
        <end position="317"/>
    </location>
    <ligand>
        <name>GTP</name>
        <dbReference type="ChEBI" id="CHEBI:37565"/>
        <label>2</label>
    </ligand>
</feature>
<dbReference type="InterPro" id="IPR015946">
    <property type="entry name" value="KH_dom-like_a/b"/>
</dbReference>
<dbReference type="InterPro" id="IPR031166">
    <property type="entry name" value="G_ENGA"/>
</dbReference>
<dbReference type="HAMAP" id="MF_00195">
    <property type="entry name" value="GTPase_Der"/>
    <property type="match status" value="1"/>
</dbReference>
<evidence type="ECO:0000256" key="7">
    <source>
        <dbReference type="ARBA" id="ARBA00032345"/>
    </source>
</evidence>
<dbReference type="Proteomes" id="UP001318760">
    <property type="component" value="Unassembled WGS sequence"/>
</dbReference>
<dbReference type="Gene3D" id="3.30.300.20">
    <property type="match status" value="1"/>
</dbReference>
<feature type="binding site" evidence="8">
    <location>
        <begin position="8"/>
        <end position="15"/>
    </location>
    <ligand>
        <name>GTP</name>
        <dbReference type="ChEBI" id="CHEBI:37565"/>
        <label>1</label>
    </ligand>
</feature>
<name>A0ABD4JJQ3_9BACT</name>
<dbReference type="FunFam" id="3.30.300.20:FF:000004">
    <property type="entry name" value="GTPase Der"/>
    <property type="match status" value="1"/>
</dbReference>
<feature type="binding site" evidence="8">
    <location>
        <begin position="55"/>
        <end position="59"/>
    </location>
    <ligand>
        <name>GTP</name>
        <dbReference type="ChEBI" id="CHEBI:37565"/>
        <label>1</label>
    </ligand>
</feature>
<dbReference type="NCBIfam" id="TIGR03594">
    <property type="entry name" value="GTPase_EngA"/>
    <property type="match status" value="1"/>
</dbReference>
<comment type="function">
    <text evidence="8 10">GTPase that plays an essential role in the late steps of ribosome biogenesis.</text>
</comment>
<evidence type="ECO:0000256" key="8">
    <source>
        <dbReference type="HAMAP-Rule" id="MF_00195"/>
    </source>
</evidence>
<feature type="binding site" evidence="8">
    <location>
        <begin position="116"/>
        <end position="119"/>
    </location>
    <ligand>
        <name>GTP</name>
        <dbReference type="ChEBI" id="CHEBI:37565"/>
        <label>1</label>
    </ligand>
</feature>
<dbReference type="GO" id="GO:0005525">
    <property type="term" value="F:GTP binding"/>
    <property type="evidence" value="ECO:0007669"/>
    <property type="project" value="UniProtKB-UniRule"/>
</dbReference>
<dbReference type="FunFam" id="3.40.50.300:FF:000494">
    <property type="entry name" value="tRNA modification GTPase MnmE"/>
    <property type="match status" value="1"/>
</dbReference>
<organism evidence="12 13">
    <name type="scientific">Campylobacter californiensis</name>
    <dbReference type="NCBI Taxonomy" id="1032243"/>
    <lineage>
        <taxon>Bacteria</taxon>
        <taxon>Pseudomonadati</taxon>
        <taxon>Campylobacterota</taxon>
        <taxon>Epsilonproteobacteria</taxon>
        <taxon>Campylobacterales</taxon>
        <taxon>Campylobacteraceae</taxon>
        <taxon>Campylobacter</taxon>
    </lineage>
</organism>
<dbReference type="EMBL" id="JADBHS010000013">
    <property type="protein sequence ID" value="MBE2986859.1"/>
    <property type="molecule type" value="Genomic_DNA"/>
</dbReference>
<evidence type="ECO:0000256" key="9">
    <source>
        <dbReference type="PROSITE-ProRule" id="PRU01049"/>
    </source>
</evidence>
<evidence type="ECO:0000256" key="6">
    <source>
        <dbReference type="ARBA" id="ARBA00023134"/>
    </source>
</evidence>
<feature type="binding site" evidence="8">
    <location>
        <begin position="203"/>
        <end position="210"/>
    </location>
    <ligand>
        <name>GTP</name>
        <dbReference type="ChEBI" id="CHEBI:37565"/>
        <label>2</label>
    </ligand>
</feature>
<dbReference type="Pfam" id="PF01926">
    <property type="entry name" value="MMR_HSR1"/>
    <property type="match status" value="2"/>
</dbReference>
<feature type="domain" description="EngA-type G" evidence="11">
    <location>
        <begin position="197"/>
        <end position="368"/>
    </location>
</feature>
<dbReference type="Gene3D" id="3.40.50.300">
    <property type="entry name" value="P-loop containing nucleotide triphosphate hydrolases"/>
    <property type="match status" value="2"/>
</dbReference>
<dbReference type="PRINTS" id="PR00326">
    <property type="entry name" value="GTP1OBG"/>
</dbReference>
<dbReference type="PANTHER" id="PTHR43834:SF6">
    <property type="entry name" value="GTPASE DER"/>
    <property type="match status" value="1"/>
</dbReference>
<dbReference type="PIRSF" id="PIRSF006485">
    <property type="entry name" value="GTP-binding_EngA"/>
    <property type="match status" value="1"/>
</dbReference>
<dbReference type="InterPro" id="IPR016484">
    <property type="entry name" value="GTPase_Der"/>
</dbReference>
<comment type="subunit">
    <text evidence="8">Associates with the 50S ribosomal subunit.</text>
</comment>
<dbReference type="PANTHER" id="PTHR43834">
    <property type="entry name" value="GTPASE DER"/>
    <property type="match status" value="1"/>
</dbReference>
<dbReference type="GO" id="GO:0042254">
    <property type="term" value="P:ribosome biogenesis"/>
    <property type="evidence" value="ECO:0007669"/>
    <property type="project" value="UniProtKB-KW"/>
</dbReference>
<evidence type="ECO:0000256" key="3">
    <source>
        <dbReference type="ARBA" id="ARBA00022517"/>
    </source>
</evidence>
<evidence type="ECO:0000256" key="1">
    <source>
        <dbReference type="ARBA" id="ARBA00008279"/>
    </source>
</evidence>
<dbReference type="CDD" id="cd01895">
    <property type="entry name" value="EngA2"/>
    <property type="match status" value="1"/>
</dbReference>
<sequence length="460" mass="52040">MQKVILVGKPNVGKSSLFNRLARQRIAITSDVSGTTRDTNKAVVDIEGKECLLIDSGGLDDSSELFRNVKIKTLNEAKNSDAIIYMVDGKFMPDDEDRMMFYELSKLNIPIALVINKVDSKKDETRAWEFINFGVKDLFQISVSHNTGLDELTEWIAKHLKDDVLKADVSDDFDDFLEEFDDEGEFRADENFAEKNIKVGIIGRVNVGKSSLLNALVKDSRAVVSDVAGTTIDPVNEIYEHEGRIYEFVDTAGIRKRGKIEGIERYALNRTEKILEQTDIALLVLDSSEPLTELDERIAGLASKFNLGVIIVLNKWDKSEWEFDELCKEIKDRFKFLAYAPIISVSALGGKRVHKLYGLIQEVYQNFTQKIQTSKLNEVVGEATKLHPIPREKGKSVKIYYAVQFGFAPPRIALVMNKPRALHFSYKRYLTNKLRESFSLSGTPVVLIPKNRGESDEDKE</sequence>
<dbReference type="InterPro" id="IPR027417">
    <property type="entry name" value="P-loop_NTPase"/>
</dbReference>
<keyword evidence="6 8" id="KW-0342">GTP-binding</keyword>
<dbReference type="CDD" id="cd01894">
    <property type="entry name" value="EngA1"/>
    <property type="match status" value="1"/>
</dbReference>
<dbReference type="PROSITE" id="PS51712">
    <property type="entry name" value="G_ENGA"/>
    <property type="match status" value="1"/>
</dbReference>
<dbReference type="NCBIfam" id="TIGR00231">
    <property type="entry name" value="small_GTP"/>
    <property type="match status" value="2"/>
</dbReference>
<comment type="similarity">
    <text evidence="1 8 9 10">Belongs to the TRAFAC class TrmE-Era-EngA-EngB-Septin-like GTPase superfamily. EngA (Der) GTPase family.</text>
</comment>
<evidence type="ECO:0000256" key="4">
    <source>
        <dbReference type="ARBA" id="ARBA00022737"/>
    </source>
</evidence>
<evidence type="ECO:0000256" key="2">
    <source>
        <dbReference type="ARBA" id="ARBA00020953"/>
    </source>
</evidence>
<reference evidence="12 13" key="1">
    <citation type="submission" date="2020-10" db="EMBL/GenBank/DDBJ databases">
        <title>Campylobacter californiensis sp. nov. isolated from cattle and feral swine in California.</title>
        <authorList>
            <person name="Miller W.G."/>
        </authorList>
    </citation>
    <scope>NUCLEOTIDE SEQUENCE [LARGE SCALE GENOMIC DNA]</scope>
    <source>
        <strain evidence="12 13">RM12919</strain>
    </source>
</reference>
<gene>
    <name evidence="8 12" type="primary">der</name>
    <name evidence="12" type="ORF">CCAL12919_06975</name>
</gene>
<keyword evidence="3 8" id="KW-0690">Ribosome biogenesis</keyword>
<dbReference type="InterPro" id="IPR005225">
    <property type="entry name" value="Small_GTP-bd"/>
</dbReference>
<accession>A0ABD4JJQ3</accession>
<comment type="caution">
    <text evidence="12">The sequence shown here is derived from an EMBL/GenBank/DDBJ whole genome shotgun (WGS) entry which is preliminary data.</text>
</comment>
<dbReference type="SUPFAM" id="SSF52540">
    <property type="entry name" value="P-loop containing nucleoside triphosphate hydrolases"/>
    <property type="match status" value="2"/>
</dbReference>
<evidence type="ECO:0000259" key="11">
    <source>
        <dbReference type="PROSITE" id="PS51712"/>
    </source>
</evidence>
<dbReference type="RefSeq" id="WP_169938378.1">
    <property type="nucleotide sequence ID" value="NZ_JADBHS010000013.1"/>
</dbReference>
<keyword evidence="5 8" id="KW-0547">Nucleotide-binding</keyword>
<dbReference type="InterPro" id="IPR032859">
    <property type="entry name" value="KH_dom-like"/>
</dbReference>
<feature type="binding site" evidence="8">
    <location>
        <begin position="250"/>
        <end position="254"/>
    </location>
    <ligand>
        <name>GTP</name>
        <dbReference type="ChEBI" id="CHEBI:37565"/>
        <label>2</label>
    </ligand>
</feature>
<keyword evidence="4 10" id="KW-0677">Repeat</keyword>
<evidence type="ECO:0000313" key="13">
    <source>
        <dbReference type="Proteomes" id="UP001318760"/>
    </source>
</evidence>
<dbReference type="Pfam" id="PF14714">
    <property type="entry name" value="KH_dom-like"/>
    <property type="match status" value="1"/>
</dbReference>